<dbReference type="GO" id="GO:0005737">
    <property type="term" value="C:cytoplasm"/>
    <property type="evidence" value="ECO:0007669"/>
    <property type="project" value="TreeGrafter"/>
</dbReference>
<dbReference type="GO" id="GO:0008484">
    <property type="term" value="F:sulfuric ester hydrolase activity"/>
    <property type="evidence" value="ECO:0007669"/>
    <property type="project" value="TreeGrafter"/>
</dbReference>
<evidence type="ECO:0000313" key="4">
    <source>
        <dbReference type="EMBL" id="SVC00086.1"/>
    </source>
</evidence>
<evidence type="ECO:0000259" key="3">
    <source>
        <dbReference type="Pfam" id="PF16347"/>
    </source>
</evidence>
<feature type="domain" description="N-sulphoglucosamine sulphohydrolase C-terminal" evidence="3">
    <location>
        <begin position="183"/>
        <end position="329"/>
    </location>
</feature>
<evidence type="ECO:0000256" key="2">
    <source>
        <dbReference type="ARBA" id="ARBA00022801"/>
    </source>
</evidence>
<gene>
    <name evidence="4" type="ORF">METZ01_LOCUS252940</name>
</gene>
<dbReference type="SUPFAM" id="SSF53649">
    <property type="entry name" value="Alkaline phosphatase-like"/>
    <property type="match status" value="1"/>
</dbReference>
<feature type="non-terminal residue" evidence="4">
    <location>
        <position position="1"/>
    </location>
</feature>
<keyword evidence="1" id="KW-0479">Metal-binding</keyword>
<dbReference type="AlphaFoldDB" id="A0A382IKD6"/>
<dbReference type="Pfam" id="PF16347">
    <property type="entry name" value="SGSH_C"/>
    <property type="match status" value="1"/>
</dbReference>
<accession>A0A382IKD6</accession>
<reference evidence="4" key="1">
    <citation type="submission" date="2018-05" db="EMBL/GenBank/DDBJ databases">
        <authorList>
            <person name="Lanie J.A."/>
            <person name="Ng W.-L."/>
            <person name="Kazmierczak K.M."/>
            <person name="Andrzejewski T.M."/>
            <person name="Davidsen T.M."/>
            <person name="Wayne K.J."/>
            <person name="Tettelin H."/>
            <person name="Glass J.I."/>
            <person name="Rusch D."/>
            <person name="Podicherti R."/>
            <person name="Tsui H.-C.T."/>
            <person name="Winkler M.E."/>
        </authorList>
    </citation>
    <scope>NUCLEOTIDE SEQUENCE</scope>
</reference>
<dbReference type="GO" id="GO:0046872">
    <property type="term" value="F:metal ion binding"/>
    <property type="evidence" value="ECO:0007669"/>
    <property type="project" value="UniProtKB-KW"/>
</dbReference>
<dbReference type="Gene3D" id="3.40.720.10">
    <property type="entry name" value="Alkaline Phosphatase, subunit A"/>
    <property type="match status" value="1"/>
</dbReference>
<protein>
    <recommendedName>
        <fullName evidence="3">N-sulphoglucosamine sulphohydrolase C-terminal domain-containing protein</fullName>
    </recommendedName>
</protein>
<dbReference type="InterPro" id="IPR017850">
    <property type="entry name" value="Alkaline_phosphatase_core_sf"/>
</dbReference>
<proteinExistence type="predicted"/>
<dbReference type="PANTHER" id="PTHR45953:SF1">
    <property type="entry name" value="IDURONATE 2-SULFATASE"/>
    <property type="match status" value="1"/>
</dbReference>
<dbReference type="InterPro" id="IPR032506">
    <property type="entry name" value="SGSH_C"/>
</dbReference>
<dbReference type="PANTHER" id="PTHR45953">
    <property type="entry name" value="IDURONATE 2-SULFATASE"/>
    <property type="match status" value="1"/>
</dbReference>
<organism evidence="4">
    <name type="scientific">marine metagenome</name>
    <dbReference type="NCBI Taxonomy" id="408172"/>
    <lineage>
        <taxon>unclassified sequences</taxon>
        <taxon>metagenomes</taxon>
        <taxon>ecological metagenomes</taxon>
    </lineage>
</organism>
<dbReference type="EMBL" id="UINC01067929">
    <property type="protein sequence ID" value="SVC00086.1"/>
    <property type="molecule type" value="Genomic_DNA"/>
</dbReference>
<evidence type="ECO:0000256" key="1">
    <source>
        <dbReference type="ARBA" id="ARBA00022723"/>
    </source>
</evidence>
<name>A0A382IKD6_9ZZZZ</name>
<keyword evidence="2" id="KW-0378">Hydrolase</keyword>
<sequence>SHHPQPDWPENAYTQWLSSKGKTWDELYNGPATPYVKHGIPAEYHQTTWAAEMCCDFIREQAGEEPWFFSLNCFDPHHPFDPPADYLSRYDPADMPLPSYREGELENKPHYQKLDHEWAHNEPGYFHVAGMSEDDQRQVCAAYYAMIELIDDQVGRILTALQESGQADNTLVIFMSDHGEMLGDHGIYLKGPHFYEAVVHVPMILRWPGKILQGERADTFIELVDLCPTLLEAAGLEIPERVQGKSFYPVCTGEGGNASHRDSVYSEYYNAWTHQRSYGTMLRTEKEKIVIYHGDELGELYDLEEDPGEFNNLWDDPAHKERKLELLKQAFDRSVLTMDPTPPRLGAF</sequence>